<dbReference type="InterPro" id="IPR029058">
    <property type="entry name" value="AB_hydrolase_fold"/>
</dbReference>
<dbReference type="GO" id="GO:0016020">
    <property type="term" value="C:membrane"/>
    <property type="evidence" value="ECO:0007669"/>
    <property type="project" value="UniProtKB-SubCell"/>
</dbReference>
<organism evidence="7 8">
    <name type="scientific">Aspergillus udagawae</name>
    <dbReference type="NCBI Taxonomy" id="91492"/>
    <lineage>
        <taxon>Eukaryota</taxon>
        <taxon>Fungi</taxon>
        <taxon>Dikarya</taxon>
        <taxon>Ascomycota</taxon>
        <taxon>Pezizomycotina</taxon>
        <taxon>Eurotiomycetes</taxon>
        <taxon>Eurotiomycetidae</taxon>
        <taxon>Eurotiales</taxon>
        <taxon>Aspergillaceae</taxon>
        <taxon>Aspergillus</taxon>
        <taxon>Aspergillus subgen. Fumigati</taxon>
    </lineage>
</organism>
<dbReference type="PANTHER" id="PTHR48182">
    <property type="entry name" value="PROTEIN SERAC1"/>
    <property type="match status" value="1"/>
</dbReference>
<evidence type="ECO:0000256" key="4">
    <source>
        <dbReference type="ARBA" id="ARBA00022824"/>
    </source>
</evidence>
<dbReference type="EMBL" id="BLKC01000072">
    <property type="protein sequence ID" value="GFF48132.1"/>
    <property type="molecule type" value="Genomic_DNA"/>
</dbReference>
<sequence length="217" mass="23711">MQSAHHLNFRARGIPLTYLTKPDVRELIMSVLPIGPGASVAVHSLAMNPVDCNSKVATLSFHSLPVCLSGGEDQWKFALPSEGDEDGVTTKHTLTLDTHFIGFTPLQDSDEDKCDVDVITLSGLGGHAFGSFKERGGTFMWLRDALPFNFPNARILIYGYDTQTVLSSSFQNLTDLGKRLRTGVKGIRKPSEFRPILFIGHSLGGLVIKEVCIDTAH</sequence>
<comment type="caution">
    <text evidence="7">The sequence shown here is derived from an EMBL/GenBank/DDBJ whole genome shotgun (WGS) entry which is preliminary data.</text>
</comment>
<dbReference type="InterPro" id="IPR052374">
    <property type="entry name" value="SERAC1"/>
</dbReference>
<proteinExistence type="predicted"/>
<evidence type="ECO:0000256" key="2">
    <source>
        <dbReference type="ARBA" id="ARBA00004240"/>
    </source>
</evidence>
<dbReference type="PANTHER" id="PTHR48182:SF2">
    <property type="entry name" value="PROTEIN SERAC1"/>
    <property type="match status" value="1"/>
</dbReference>
<gene>
    <name evidence="7" type="ORF">IFM46972_08474</name>
</gene>
<keyword evidence="4" id="KW-0256">Endoplasmic reticulum</keyword>
<protein>
    <recommendedName>
        <fullName evidence="9">Protein SERAC1</fullName>
    </recommendedName>
</protein>
<evidence type="ECO:0008006" key="9">
    <source>
        <dbReference type="Google" id="ProtNLM"/>
    </source>
</evidence>
<reference evidence="7 8" key="1">
    <citation type="submission" date="2020-01" db="EMBL/GenBank/DDBJ databases">
        <title>Draft genome sequence of Aspergillus udagawae IFM 46972.</title>
        <authorList>
            <person name="Takahashi H."/>
            <person name="Yaguchi T."/>
        </authorList>
    </citation>
    <scope>NUCLEOTIDE SEQUENCE [LARGE SCALE GENOMIC DNA]</scope>
    <source>
        <strain evidence="7 8">IFM 46972</strain>
    </source>
</reference>
<name>A0A8H3S0N5_9EURO</name>
<dbReference type="GO" id="GO:0005783">
    <property type="term" value="C:endoplasmic reticulum"/>
    <property type="evidence" value="ECO:0007669"/>
    <property type="project" value="UniProtKB-SubCell"/>
</dbReference>
<evidence type="ECO:0000256" key="6">
    <source>
        <dbReference type="ARBA" id="ARBA00023136"/>
    </source>
</evidence>
<evidence type="ECO:0000313" key="7">
    <source>
        <dbReference type="EMBL" id="GFF48132.1"/>
    </source>
</evidence>
<comment type="subcellular location">
    <subcellularLocation>
        <location evidence="2">Endoplasmic reticulum</location>
    </subcellularLocation>
    <subcellularLocation>
        <location evidence="3">Membrane</location>
    </subcellularLocation>
    <subcellularLocation>
        <location evidence="1">Mitochondrion</location>
    </subcellularLocation>
</comment>
<evidence type="ECO:0000256" key="5">
    <source>
        <dbReference type="ARBA" id="ARBA00023128"/>
    </source>
</evidence>
<dbReference type="AlphaFoldDB" id="A0A8H3S0N5"/>
<evidence type="ECO:0000256" key="3">
    <source>
        <dbReference type="ARBA" id="ARBA00004370"/>
    </source>
</evidence>
<dbReference type="SUPFAM" id="SSF53474">
    <property type="entry name" value="alpha/beta-Hydrolases"/>
    <property type="match status" value="1"/>
</dbReference>
<evidence type="ECO:0000256" key="1">
    <source>
        <dbReference type="ARBA" id="ARBA00004173"/>
    </source>
</evidence>
<keyword evidence="5" id="KW-0496">Mitochondrion</keyword>
<accession>A0A8H3S0N5</accession>
<evidence type="ECO:0000313" key="8">
    <source>
        <dbReference type="Proteomes" id="UP000465221"/>
    </source>
</evidence>
<dbReference type="GO" id="GO:0005739">
    <property type="term" value="C:mitochondrion"/>
    <property type="evidence" value="ECO:0007669"/>
    <property type="project" value="UniProtKB-SubCell"/>
</dbReference>
<keyword evidence="6" id="KW-0472">Membrane</keyword>
<dbReference type="Proteomes" id="UP000465221">
    <property type="component" value="Unassembled WGS sequence"/>
</dbReference>